<protein>
    <recommendedName>
        <fullName evidence="3">DUF29 domain-containing protein</fullName>
    </recommendedName>
</protein>
<evidence type="ECO:0008006" key="3">
    <source>
        <dbReference type="Google" id="ProtNLM"/>
    </source>
</evidence>
<evidence type="ECO:0000313" key="1">
    <source>
        <dbReference type="EMBL" id="PPJ64014.1"/>
    </source>
</evidence>
<dbReference type="Pfam" id="PF01724">
    <property type="entry name" value="DUF29"/>
    <property type="match status" value="1"/>
</dbReference>
<dbReference type="PANTHER" id="PTHR34235">
    <property type="entry name" value="SLR1203 PROTEIN-RELATED"/>
    <property type="match status" value="1"/>
</dbReference>
<dbReference type="Proteomes" id="UP000239589">
    <property type="component" value="Unassembled WGS sequence"/>
</dbReference>
<evidence type="ECO:0000313" key="2">
    <source>
        <dbReference type="Proteomes" id="UP000239589"/>
    </source>
</evidence>
<proteinExistence type="predicted"/>
<dbReference type="RefSeq" id="WP_104387172.1">
    <property type="nucleotide sequence ID" value="NZ_PGEM01000040.1"/>
</dbReference>
<accession>A0A2S6CW50</accession>
<sequence>MEELLELKNLLISGNIADALLLVEEMTEMSKDDKLNKIISFGIILLLHLIKQQAEKRTTRSWEISIRNSVRQIQRTNKRRKANGNYLTETELQETLEDAYQSALDQASLEAFEGRYEADEIATMIDRNTIINQALTLILEDSI</sequence>
<name>A0A2S6CW50_9CYAN</name>
<gene>
    <name evidence="1" type="ORF">CUN59_07010</name>
</gene>
<keyword evidence="2" id="KW-1185">Reference proteome</keyword>
<dbReference type="OrthoDB" id="495351at2"/>
<reference evidence="1 2" key="1">
    <citation type="submission" date="2018-02" db="EMBL/GenBank/DDBJ databases">
        <title>Discovery of a pederin family compound in a non-symbiotic bloom-forming cyanobacterium.</title>
        <authorList>
            <person name="Kust A."/>
            <person name="Mares J."/>
            <person name="Jokela J."/>
            <person name="Urajova P."/>
            <person name="Hajek J."/>
            <person name="Saurav K."/>
            <person name="Voracova K."/>
            <person name="Fewer D.P."/>
            <person name="Haapaniemi E."/>
            <person name="Permi P."/>
            <person name="Rehakova K."/>
            <person name="Sivonen K."/>
            <person name="Hrouzek P."/>
        </authorList>
    </citation>
    <scope>NUCLEOTIDE SEQUENCE [LARGE SCALE GENOMIC DNA]</scope>
    <source>
        <strain evidence="1 2">CHARLIE-1</strain>
    </source>
</reference>
<dbReference type="PANTHER" id="PTHR34235:SF1">
    <property type="entry name" value="SLR0416 PROTEIN"/>
    <property type="match status" value="1"/>
</dbReference>
<dbReference type="EMBL" id="PGEM01000040">
    <property type="protein sequence ID" value="PPJ64014.1"/>
    <property type="molecule type" value="Genomic_DNA"/>
</dbReference>
<dbReference type="AlphaFoldDB" id="A0A2S6CW50"/>
<dbReference type="Gene3D" id="1.20.1220.20">
    <property type="entry name" value="Uncharcterised protein PF01724"/>
    <property type="match status" value="1"/>
</dbReference>
<organism evidence="1 2">
    <name type="scientific">Cuspidothrix issatschenkoi CHARLIE-1</name>
    <dbReference type="NCBI Taxonomy" id="2052836"/>
    <lineage>
        <taxon>Bacteria</taxon>
        <taxon>Bacillati</taxon>
        <taxon>Cyanobacteriota</taxon>
        <taxon>Cyanophyceae</taxon>
        <taxon>Nostocales</taxon>
        <taxon>Aphanizomenonaceae</taxon>
        <taxon>Cuspidothrix</taxon>
    </lineage>
</organism>
<comment type="caution">
    <text evidence="1">The sequence shown here is derived from an EMBL/GenBank/DDBJ whole genome shotgun (WGS) entry which is preliminary data.</text>
</comment>
<dbReference type="InterPro" id="IPR002636">
    <property type="entry name" value="DUF29"/>
</dbReference>